<evidence type="ECO:0000313" key="7">
    <source>
        <dbReference type="EMBL" id="WFD47062.1"/>
    </source>
</evidence>
<evidence type="ECO:0000256" key="6">
    <source>
        <dbReference type="RuleBase" id="RU363053"/>
    </source>
</evidence>
<proteinExistence type="inferred from homology"/>
<evidence type="ECO:0000256" key="2">
    <source>
        <dbReference type="ARBA" id="ARBA00006824"/>
    </source>
</evidence>
<feature type="transmembrane region" description="Helical" evidence="6">
    <location>
        <begin position="77"/>
        <end position="95"/>
    </location>
</feature>
<comment type="subcellular location">
    <subcellularLocation>
        <location evidence="1">Membrane</location>
        <topology evidence="1">Multi-pass membrane protein</topology>
    </subcellularLocation>
</comment>
<keyword evidence="8" id="KW-1185">Reference proteome</keyword>
<sequence length="123" mass="13925">MAPLLGEWNHFLEHRFPMRSPTGKIIAMGLVRRVAMDQLLFAPFGLAMFVGSMGIMEGRRTLDSLQAKFHDVYGPALLANWSIWPLLQLFNFGVLPLRFRVPFSASCGVAWTLYLSILNQKDV</sequence>
<evidence type="ECO:0008006" key="9">
    <source>
        <dbReference type="Google" id="ProtNLM"/>
    </source>
</evidence>
<dbReference type="PANTHER" id="PTHR11266">
    <property type="entry name" value="PEROXISOMAL MEMBRANE PROTEIN 2, PXMP2 MPV17"/>
    <property type="match status" value="1"/>
</dbReference>
<dbReference type="InterPro" id="IPR007248">
    <property type="entry name" value="Mpv17_PMP22"/>
</dbReference>
<name>A0ABY8END9_MALFU</name>
<keyword evidence="4 6" id="KW-1133">Transmembrane helix</keyword>
<reference evidence="7 8" key="1">
    <citation type="journal article" date="2020" name="Elife">
        <title>Loss of centromere function drives karyotype evolution in closely related Malassezia species.</title>
        <authorList>
            <person name="Sankaranarayanan S.R."/>
            <person name="Ianiri G."/>
            <person name="Coelho M.A."/>
            <person name="Reza M.H."/>
            <person name="Thimmappa B.C."/>
            <person name="Ganguly P."/>
            <person name="Vadnala R.N."/>
            <person name="Sun S."/>
            <person name="Siddharthan R."/>
            <person name="Tellgren-Roth C."/>
            <person name="Dawson T.L."/>
            <person name="Heitman J."/>
            <person name="Sanyal K."/>
        </authorList>
    </citation>
    <scope>NUCLEOTIDE SEQUENCE [LARGE SCALE GENOMIC DNA]</scope>
    <source>
        <strain evidence="7">CBS14141</strain>
    </source>
</reference>
<feature type="transmembrane region" description="Helical" evidence="6">
    <location>
        <begin position="38"/>
        <end position="56"/>
    </location>
</feature>
<dbReference type="EMBL" id="CP046234">
    <property type="protein sequence ID" value="WFD47062.1"/>
    <property type="molecule type" value="Genomic_DNA"/>
</dbReference>
<evidence type="ECO:0000256" key="4">
    <source>
        <dbReference type="ARBA" id="ARBA00022989"/>
    </source>
</evidence>
<dbReference type="PANTHER" id="PTHR11266:SF50">
    <property type="entry name" value="VACUOLAR MEMBRANE PROTEIN YOR292C"/>
    <property type="match status" value="1"/>
</dbReference>
<evidence type="ECO:0000313" key="8">
    <source>
        <dbReference type="Proteomes" id="UP000818624"/>
    </source>
</evidence>
<gene>
    <name evidence="7" type="ORF">GLX27_001708</name>
</gene>
<evidence type="ECO:0000256" key="3">
    <source>
        <dbReference type="ARBA" id="ARBA00022692"/>
    </source>
</evidence>
<evidence type="ECO:0000256" key="5">
    <source>
        <dbReference type="ARBA" id="ARBA00023136"/>
    </source>
</evidence>
<dbReference type="Pfam" id="PF04117">
    <property type="entry name" value="Mpv17_PMP22"/>
    <property type="match status" value="1"/>
</dbReference>
<organism evidence="7 8">
    <name type="scientific">Malassezia furfur</name>
    <name type="common">Pityriasis versicolor infection agent</name>
    <name type="synonym">Pityrosporum furfur</name>
    <dbReference type="NCBI Taxonomy" id="55194"/>
    <lineage>
        <taxon>Eukaryota</taxon>
        <taxon>Fungi</taxon>
        <taxon>Dikarya</taxon>
        <taxon>Basidiomycota</taxon>
        <taxon>Ustilaginomycotina</taxon>
        <taxon>Malasseziomycetes</taxon>
        <taxon>Malasseziales</taxon>
        <taxon>Malasseziaceae</taxon>
        <taxon>Malassezia</taxon>
    </lineage>
</organism>
<keyword evidence="3 6" id="KW-0812">Transmembrane</keyword>
<accession>A0ABY8END9</accession>
<keyword evidence="5 6" id="KW-0472">Membrane</keyword>
<protein>
    <recommendedName>
        <fullName evidence="9">Protein SYM1</fullName>
    </recommendedName>
</protein>
<comment type="similarity">
    <text evidence="2 6">Belongs to the peroxisomal membrane protein PXMP2/4 family.</text>
</comment>
<evidence type="ECO:0000256" key="1">
    <source>
        <dbReference type="ARBA" id="ARBA00004141"/>
    </source>
</evidence>
<dbReference type="Proteomes" id="UP000818624">
    <property type="component" value="Chromosome 1"/>
</dbReference>